<feature type="transmembrane region" description="Helical" evidence="1">
    <location>
        <begin position="26"/>
        <end position="48"/>
    </location>
</feature>
<dbReference type="Proteomes" id="UP000252172">
    <property type="component" value="Unassembled WGS sequence"/>
</dbReference>
<keyword evidence="3" id="KW-1185">Reference proteome</keyword>
<accession>A0A368N2B0</accession>
<feature type="transmembrane region" description="Helical" evidence="1">
    <location>
        <begin position="211"/>
        <end position="231"/>
    </location>
</feature>
<evidence type="ECO:0000313" key="3">
    <source>
        <dbReference type="Proteomes" id="UP000252172"/>
    </source>
</evidence>
<keyword evidence="1" id="KW-0472">Membrane</keyword>
<dbReference type="EMBL" id="QPIE01000003">
    <property type="protein sequence ID" value="RCU43389.1"/>
    <property type="molecule type" value="Genomic_DNA"/>
</dbReference>
<gene>
    <name evidence="2" type="ORF">DQ356_04270</name>
</gene>
<dbReference type="RefSeq" id="WP_114303242.1">
    <property type="nucleotide sequence ID" value="NZ_QPIE01000003.1"/>
</dbReference>
<reference evidence="2 3" key="1">
    <citation type="submission" date="2018-07" db="EMBL/GenBank/DDBJ databases">
        <title>Chryseobacterium lacus sp. nov., isolated from lake water.</title>
        <authorList>
            <person name="Li C.-M."/>
        </authorList>
    </citation>
    <scope>NUCLEOTIDE SEQUENCE [LARGE SCALE GENOMIC DNA]</scope>
    <source>
        <strain evidence="2 3">YLOS41</strain>
    </source>
</reference>
<keyword evidence="1" id="KW-0812">Transmembrane</keyword>
<evidence type="ECO:0000313" key="2">
    <source>
        <dbReference type="EMBL" id="RCU43389.1"/>
    </source>
</evidence>
<dbReference type="AlphaFoldDB" id="A0A368N2B0"/>
<evidence type="ECO:0000256" key="1">
    <source>
        <dbReference type="SAM" id="Phobius"/>
    </source>
</evidence>
<feature type="transmembrane region" description="Helical" evidence="1">
    <location>
        <begin position="187"/>
        <end position="205"/>
    </location>
</feature>
<organism evidence="2 3">
    <name type="scientific">Chryseobacterium lacus</name>
    <dbReference type="NCBI Taxonomy" id="2058346"/>
    <lineage>
        <taxon>Bacteria</taxon>
        <taxon>Pseudomonadati</taxon>
        <taxon>Bacteroidota</taxon>
        <taxon>Flavobacteriia</taxon>
        <taxon>Flavobacteriales</taxon>
        <taxon>Weeksellaceae</taxon>
        <taxon>Chryseobacterium group</taxon>
        <taxon>Chryseobacterium</taxon>
    </lineage>
</organism>
<dbReference type="OrthoDB" id="1244380at2"/>
<sequence length="244" mass="28401">MNGNNPEKVGISTIIGEAFSYWTRTLMYQVMFSLLYISILITVLFYFAEYYGIMEDYLASVDELKNGMEAYAEAQKKIIANPNYGNFSWVLIGVLTFLFPLNMGLYKMFRKLDLKEPLVVQDLFAGYVGINFFNYASYYFFWFMVFSLTAPTVFLGIIWVGITLFSAPLMFFRNLRIFQTFSLNITAWKKFFPLILSGILFSMIFKFVGMITIIGIPFTFAFTNAMIYVLYKGIFREEERPAKQ</sequence>
<name>A0A368N2B0_9FLAO</name>
<comment type="caution">
    <text evidence="2">The sequence shown here is derived from an EMBL/GenBank/DDBJ whole genome shotgun (WGS) entry which is preliminary data.</text>
</comment>
<evidence type="ECO:0008006" key="4">
    <source>
        <dbReference type="Google" id="ProtNLM"/>
    </source>
</evidence>
<feature type="transmembrane region" description="Helical" evidence="1">
    <location>
        <begin position="87"/>
        <end position="106"/>
    </location>
</feature>
<proteinExistence type="predicted"/>
<feature type="transmembrane region" description="Helical" evidence="1">
    <location>
        <begin position="153"/>
        <end position="175"/>
    </location>
</feature>
<feature type="transmembrane region" description="Helical" evidence="1">
    <location>
        <begin position="118"/>
        <end position="141"/>
    </location>
</feature>
<protein>
    <recommendedName>
        <fullName evidence="4">DUF624 domain-containing protein</fullName>
    </recommendedName>
</protein>
<keyword evidence="1" id="KW-1133">Transmembrane helix</keyword>